<reference evidence="1" key="2">
    <citation type="journal article" date="2015" name="Fish Shellfish Immunol.">
        <title>Early steps in the European eel (Anguilla anguilla)-Vibrio vulnificus interaction in the gills: Role of the RtxA13 toxin.</title>
        <authorList>
            <person name="Callol A."/>
            <person name="Pajuelo D."/>
            <person name="Ebbesson L."/>
            <person name="Teles M."/>
            <person name="MacKenzie S."/>
            <person name="Amaro C."/>
        </authorList>
    </citation>
    <scope>NUCLEOTIDE SEQUENCE</scope>
</reference>
<name>A0A0E9Q609_ANGAN</name>
<dbReference type="EMBL" id="GBXM01096378">
    <property type="protein sequence ID" value="JAH12199.1"/>
    <property type="molecule type" value="Transcribed_RNA"/>
</dbReference>
<dbReference type="AlphaFoldDB" id="A0A0E9Q609"/>
<evidence type="ECO:0000313" key="1">
    <source>
        <dbReference type="EMBL" id="JAH12199.1"/>
    </source>
</evidence>
<proteinExistence type="predicted"/>
<protein>
    <submittedName>
        <fullName evidence="1">Uncharacterized protein</fullName>
    </submittedName>
</protein>
<reference evidence="1" key="1">
    <citation type="submission" date="2014-11" db="EMBL/GenBank/DDBJ databases">
        <authorList>
            <person name="Amaro Gonzalez C."/>
        </authorList>
    </citation>
    <scope>NUCLEOTIDE SEQUENCE</scope>
</reference>
<accession>A0A0E9Q609</accession>
<sequence>MQVSVSEKVIGAANELVIMEVKPVEGTICDKLSKLGY</sequence>
<organism evidence="1">
    <name type="scientific">Anguilla anguilla</name>
    <name type="common">European freshwater eel</name>
    <name type="synonym">Muraena anguilla</name>
    <dbReference type="NCBI Taxonomy" id="7936"/>
    <lineage>
        <taxon>Eukaryota</taxon>
        <taxon>Metazoa</taxon>
        <taxon>Chordata</taxon>
        <taxon>Craniata</taxon>
        <taxon>Vertebrata</taxon>
        <taxon>Euteleostomi</taxon>
        <taxon>Actinopterygii</taxon>
        <taxon>Neopterygii</taxon>
        <taxon>Teleostei</taxon>
        <taxon>Anguilliformes</taxon>
        <taxon>Anguillidae</taxon>
        <taxon>Anguilla</taxon>
    </lineage>
</organism>